<dbReference type="AlphaFoldDB" id="A0A8T2J8K3"/>
<feature type="region of interest" description="Disordered" evidence="10">
    <location>
        <begin position="348"/>
        <end position="496"/>
    </location>
</feature>
<feature type="compositionally biased region" description="Basic residues" evidence="10">
    <location>
        <begin position="127"/>
        <end position="137"/>
    </location>
</feature>
<keyword evidence="5" id="KW-0963">Cytoplasm</keyword>
<keyword evidence="12" id="KW-1185">Reference proteome</keyword>
<feature type="region of interest" description="Disordered" evidence="10">
    <location>
        <begin position="1"/>
        <end position="26"/>
    </location>
</feature>
<dbReference type="InterPro" id="IPR029136">
    <property type="entry name" value="MDM1"/>
</dbReference>
<dbReference type="PANTHER" id="PTHR32078:SF1">
    <property type="entry name" value="NUCLEAR PROTEIN MDM1"/>
    <property type="match status" value="1"/>
</dbReference>
<comment type="function">
    <text evidence="9">Microtubule-binding protein that negatively regulates centriole duplication. Binds to and stabilizes microtubules.</text>
</comment>
<evidence type="ECO:0000313" key="12">
    <source>
        <dbReference type="Proteomes" id="UP000812440"/>
    </source>
</evidence>
<evidence type="ECO:0000256" key="3">
    <source>
        <dbReference type="ARBA" id="ARBA00010494"/>
    </source>
</evidence>
<dbReference type="GO" id="GO:0005874">
    <property type="term" value="C:microtubule"/>
    <property type="evidence" value="ECO:0007669"/>
    <property type="project" value="UniProtKB-KW"/>
</dbReference>
<evidence type="ECO:0000256" key="2">
    <source>
        <dbReference type="ARBA" id="ARBA00004123"/>
    </source>
</evidence>
<dbReference type="Proteomes" id="UP000812440">
    <property type="component" value="Chromosome 3"/>
</dbReference>
<evidence type="ECO:0000313" key="11">
    <source>
        <dbReference type="EMBL" id="KAG8439650.1"/>
    </source>
</evidence>
<evidence type="ECO:0000256" key="8">
    <source>
        <dbReference type="ARBA" id="ARBA00023242"/>
    </source>
</evidence>
<name>A0A8T2J8K3_9PIPI</name>
<evidence type="ECO:0000256" key="4">
    <source>
        <dbReference type="ARBA" id="ARBA00013508"/>
    </source>
</evidence>
<keyword evidence="7" id="KW-0206">Cytoskeleton</keyword>
<proteinExistence type="inferred from homology"/>
<dbReference type="EMBL" id="JAACNH010000006">
    <property type="protein sequence ID" value="KAG8439650.1"/>
    <property type="molecule type" value="Genomic_DNA"/>
</dbReference>
<gene>
    <name evidence="11" type="ORF">GDO86_005722</name>
</gene>
<dbReference type="PANTHER" id="PTHR32078">
    <property type="entry name" value="NUCLEAR PROTEIN MDM1"/>
    <property type="match status" value="1"/>
</dbReference>
<comment type="subcellular location">
    <subcellularLocation>
        <location evidence="1">Cytoplasm</location>
        <location evidence="1">Cytoskeleton</location>
        <location evidence="1">Microtubule organizing center</location>
        <location evidence="1">Centrosome</location>
        <location evidence="1">Centriole</location>
    </subcellularLocation>
    <subcellularLocation>
        <location evidence="2">Nucleus</location>
    </subcellularLocation>
</comment>
<feature type="region of interest" description="Disordered" evidence="10">
    <location>
        <begin position="124"/>
        <end position="164"/>
    </location>
</feature>
<feature type="compositionally biased region" description="Basic and acidic residues" evidence="10">
    <location>
        <begin position="348"/>
        <end position="368"/>
    </location>
</feature>
<feature type="compositionally biased region" description="Basic and acidic residues" evidence="10">
    <location>
        <begin position="46"/>
        <end position="59"/>
    </location>
</feature>
<organism evidence="11 12">
    <name type="scientific">Hymenochirus boettgeri</name>
    <name type="common">Congo dwarf clawed frog</name>
    <dbReference type="NCBI Taxonomy" id="247094"/>
    <lineage>
        <taxon>Eukaryota</taxon>
        <taxon>Metazoa</taxon>
        <taxon>Chordata</taxon>
        <taxon>Craniata</taxon>
        <taxon>Vertebrata</taxon>
        <taxon>Euteleostomi</taxon>
        <taxon>Amphibia</taxon>
        <taxon>Batrachia</taxon>
        <taxon>Anura</taxon>
        <taxon>Pipoidea</taxon>
        <taxon>Pipidae</taxon>
        <taxon>Pipinae</taxon>
        <taxon>Hymenochirus</taxon>
    </lineage>
</organism>
<dbReference type="GO" id="GO:0060041">
    <property type="term" value="P:retina development in camera-type eye"/>
    <property type="evidence" value="ECO:0007669"/>
    <property type="project" value="TreeGrafter"/>
</dbReference>
<reference evidence="11" key="1">
    <citation type="thesis" date="2020" institute="ProQuest LLC" country="789 East Eisenhower Parkway, Ann Arbor, MI, USA">
        <title>Comparative Genomics and Chromosome Evolution.</title>
        <authorList>
            <person name="Mudd A.B."/>
        </authorList>
    </citation>
    <scope>NUCLEOTIDE SEQUENCE</scope>
    <source>
        <strain evidence="11">Female2</strain>
        <tissue evidence="11">Blood</tissue>
    </source>
</reference>
<evidence type="ECO:0000256" key="10">
    <source>
        <dbReference type="SAM" id="MobiDB-lite"/>
    </source>
</evidence>
<evidence type="ECO:0000256" key="6">
    <source>
        <dbReference type="ARBA" id="ARBA00022701"/>
    </source>
</evidence>
<dbReference type="GO" id="GO:0046600">
    <property type="term" value="P:negative regulation of centriole replication"/>
    <property type="evidence" value="ECO:0007669"/>
    <property type="project" value="InterPro"/>
</dbReference>
<keyword evidence="6" id="KW-0493">Microtubule</keyword>
<comment type="caution">
    <text evidence="11">The sequence shown here is derived from an EMBL/GenBank/DDBJ whole genome shotgun (WGS) entry which is preliminary data.</text>
</comment>
<accession>A0A8T2J8K3</accession>
<feature type="compositionally biased region" description="Basic and acidic residues" evidence="10">
    <location>
        <begin position="375"/>
        <end position="392"/>
    </location>
</feature>
<keyword evidence="8" id="KW-0539">Nucleus</keyword>
<evidence type="ECO:0000256" key="1">
    <source>
        <dbReference type="ARBA" id="ARBA00004114"/>
    </source>
</evidence>
<evidence type="ECO:0000256" key="7">
    <source>
        <dbReference type="ARBA" id="ARBA00023212"/>
    </source>
</evidence>
<evidence type="ECO:0000256" key="5">
    <source>
        <dbReference type="ARBA" id="ARBA00022490"/>
    </source>
</evidence>
<protein>
    <recommendedName>
        <fullName evidence="4">Nuclear protein MDM1</fullName>
    </recommendedName>
</protein>
<dbReference type="OrthoDB" id="9999940at2759"/>
<dbReference type="GO" id="GO:0008017">
    <property type="term" value="F:microtubule binding"/>
    <property type="evidence" value="ECO:0007669"/>
    <property type="project" value="InterPro"/>
</dbReference>
<dbReference type="GO" id="GO:0005634">
    <property type="term" value="C:nucleus"/>
    <property type="evidence" value="ECO:0007669"/>
    <property type="project" value="UniProtKB-SubCell"/>
</dbReference>
<feature type="region of interest" description="Disordered" evidence="10">
    <location>
        <begin position="44"/>
        <end position="64"/>
    </location>
</feature>
<evidence type="ECO:0000256" key="9">
    <source>
        <dbReference type="ARBA" id="ARBA00045771"/>
    </source>
</evidence>
<sequence>MKKVNSVADNNKETEKANTQADDSGIQRVLKKKAGLNTVTIQHPLKMSEYRRQFERKTPTDNSPMLAAEKVIYNKNKLVPPFNINALKTETEYNSQFKGSPPAKGPKLRKDWEEKTIFEYEPEDFSHKRKDKKKKSNKPVSGLSNKDSPEAEIKQISQKRKHKEKVLQLLKHSYKSSRRIKSEYSENYLSPSAYQYRDGAWIRTKKQNDDQVKELREKAEYYRRRERGTHFSRDHLNQILSENNRLWDVSSNSSSEEQVSNNIKALDLAGFQASNNVKFPPPSGNVNAYSDTGNLGISDVPTLPVQRKLVWGENDVSEPAKVRSLKVEEKKTHASESEVIEVEEQMEQIKEHADSQQVKRQERLDKAGLDPLENDLEHTSEEGRLPTPKLKEFGLSLRTHHDRTTPSTGGALLVSPMKEQLPTPENSKKGSSERSTPFNKDAIKEYLKKQSKKETTSTSPHVAGIRTVDPIPLREDPWPNARNASNPSPPSFTTAVTTLSGQKPVVSLSQHWSPSCRIQGNLRHPEFQHNGSFGSTGYYSKLYSDDCSTEDDRLSQISERSVASSSLASQVLERAQRRKEHFWGKK</sequence>
<feature type="compositionally biased region" description="Basic and acidic residues" evidence="10">
    <location>
        <begin position="441"/>
        <end position="455"/>
    </location>
</feature>
<comment type="similarity">
    <text evidence="3">Belongs to the MDM1 family.</text>
</comment>
<dbReference type="Pfam" id="PF15501">
    <property type="entry name" value="MDM1"/>
    <property type="match status" value="1"/>
</dbReference>
<dbReference type="GO" id="GO:0005814">
    <property type="term" value="C:centriole"/>
    <property type="evidence" value="ECO:0007669"/>
    <property type="project" value="UniProtKB-SubCell"/>
</dbReference>